<reference evidence="3" key="1">
    <citation type="journal article" date="2020" name="mSystems">
        <title>Genome- and Community-Level Interaction Insights into Carbon Utilization and Element Cycling Functions of Hydrothermarchaeota in Hydrothermal Sediment.</title>
        <authorList>
            <person name="Zhou Z."/>
            <person name="Liu Y."/>
            <person name="Xu W."/>
            <person name="Pan J."/>
            <person name="Luo Z.H."/>
            <person name="Li M."/>
        </authorList>
    </citation>
    <scope>NUCLEOTIDE SEQUENCE [LARGE SCALE GENOMIC DNA]</scope>
    <source>
        <strain evidence="3">SpSt-210</strain>
    </source>
</reference>
<dbReference type="PIRSF" id="PIRSF016719">
    <property type="entry name" value="UCP016719"/>
    <property type="match status" value="1"/>
</dbReference>
<organism evidence="3">
    <name type="scientific">Thermorudis peleae</name>
    <dbReference type="NCBI Taxonomy" id="1382356"/>
    <lineage>
        <taxon>Bacteria</taxon>
        <taxon>Pseudomonadati</taxon>
        <taxon>Thermomicrobiota</taxon>
        <taxon>Thermomicrobia</taxon>
        <taxon>Thermomicrobia incertae sedis</taxon>
        <taxon>Thermorudis</taxon>
    </lineage>
</organism>
<dbReference type="PANTHER" id="PTHR42915:SF1">
    <property type="entry name" value="PEPTIDOGLYCAN BETA-N-ACETYLMURAMIDASE NAMZ"/>
    <property type="match status" value="1"/>
</dbReference>
<dbReference type="EMBL" id="DSIY01000189">
    <property type="protein sequence ID" value="HEG91332.1"/>
    <property type="molecule type" value="Genomic_DNA"/>
</dbReference>
<evidence type="ECO:0000259" key="2">
    <source>
        <dbReference type="Pfam" id="PF20732"/>
    </source>
</evidence>
<accession>A0A831X7L7</accession>
<dbReference type="InterPro" id="IPR008302">
    <property type="entry name" value="NamZ"/>
</dbReference>
<sequence>MQRARVQVGLEVFLEQGLSSLEGKRAGLITNPTGTDGRLRSTIDLLYASGRVRLAALFGPEHGIRGEAQAGEPVADARDARTGLPVYSLYGQTRRPSPEMLQGLDALIFDLQDIGVRYGTYASTMAYAQEAAAEAGLLFVVFDRPNPLTGCWVEGNLLDPAFASFVGVHPIPIRHGLTAGELARLLAADRGWPEPVVVPMQGWQRELWFDQTGLPWIQPSPNLPTLDSLALYAGTCLVEGTNCSEGRGTTRPFELVGAPWIDPFELAEDLAGRGLPGVVFRPAYFTPTFSKHAGQRCGGVQIHVLDREALRPVELGIYLLDALRRQDPAVFAWRVSADGRHVVDLLLGSDRPRRALEAGAAPAEVLSGWDEEARAFRERCWPLLLYDGSCGW</sequence>
<dbReference type="InterPro" id="IPR048502">
    <property type="entry name" value="NamZ_N"/>
</dbReference>
<comment type="caution">
    <text evidence="3">The sequence shown here is derived from an EMBL/GenBank/DDBJ whole genome shotgun (WGS) entry which is preliminary data.</text>
</comment>
<dbReference type="AlphaFoldDB" id="A0A831X7L7"/>
<name>A0A831X7L7_9BACT</name>
<dbReference type="Pfam" id="PF20732">
    <property type="entry name" value="NamZ_C"/>
    <property type="match status" value="1"/>
</dbReference>
<dbReference type="GO" id="GO:0033922">
    <property type="term" value="F:peptidoglycan beta-N-acetylmuramidase activity"/>
    <property type="evidence" value="ECO:0007669"/>
    <property type="project" value="InterPro"/>
</dbReference>
<dbReference type="InterPro" id="IPR048503">
    <property type="entry name" value="NamZ_C"/>
</dbReference>
<dbReference type="Gene3D" id="3.90.1150.140">
    <property type="match status" value="1"/>
</dbReference>
<dbReference type="Gene3D" id="3.40.50.12170">
    <property type="entry name" value="Uncharacterised protein PF07075, DUF1343"/>
    <property type="match status" value="1"/>
</dbReference>
<evidence type="ECO:0000259" key="1">
    <source>
        <dbReference type="Pfam" id="PF07075"/>
    </source>
</evidence>
<gene>
    <name evidence="3" type="ORF">ENP34_07810</name>
</gene>
<feature type="domain" description="Peptidoglycan beta-N-acetylmuramidase NamZ C-terminal" evidence="2">
    <location>
        <begin position="231"/>
        <end position="386"/>
    </location>
</feature>
<dbReference type="PANTHER" id="PTHR42915">
    <property type="entry name" value="HYPOTHETICAL 460 KDA PROTEIN IN FEUA-SIGW INTERGENIC REGION [PRECURSOR]"/>
    <property type="match status" value="1"/>
</dbReference>
<protein>
    <submittedName>
        <fullName evidence="3">DUF1343 domain-containing protein</fullName>
    </submittedName>
</protein>
<feature type="domain" description="Peptidoglycan beta-N-acetylmuramidase NamZ N-terminal" evidence="1">
    <location>
        <begin position="27"/>
        <end position="226"/>
    </location>
</feature>
<dbReference type="Pfam" id="PF07075">
    <property type="entry name" value="NamZ_N"/>
    <property type="match status" value="1"/>
</dbReference>
<proteinExistence type="predicted"/>
<evidence type="ECO:0000313" key="3">
    <source>
        <dbReference type="EMBL" id="HEG91332.1"/>
    </source>
</evidence>